<feature type="compositionally biased region" description="Basic residues" evidence="1">
    <location>
        <begin position="1"/>
        <end position="10"/>
    </location>
</feature>
<name>A0A9N9Q898_9HELO</name>
<dbReference type="AlphaFoldDB" id="A0A9N9Q898"/>
<feature type="region of interest" description="Disordered" evidence="1">
    <location>
        <begin position="1"/>
        <end position="26"/>
    </location>
</feature>
<dbReference type="Proteomes" id="UP000701801">
    <property type="component" value="Unassembled WGS sequence"/>
</dbReference>
<keyword evidence="3" id="KW-1185">Reference proteome</keyword>
<comment type="caution">
    <text evidence="2">The sequence shown here is derived from an EMBL/GenBank/DDBJ whole genome shotgun (WGS) entry which is preliminary data.</text>
</comment>
<organism evidence="2 3">
    <name type="scientific">Hymenoscyphus albidus</name>
    <dbReference type="NCBI Taxonomy" id="595503"/>
    <lineage>
        <taxon>Eukaryota</taxon>
        <taxon>Fungi</taxon>
        <taxon>Dikarya</taxon>
        <taxon>Ascomycota</taxon>
        <taxon>Pezizomycotina</taxon>
        <taxon>Leotiomycetes</taxon>
        <taxon>Helotiales</taxon>
        <taxon>Helotiaceae</taxon>
        <taxon>Hymenoscyphus</taxon>
    </lineage>
</organism>
<evidence type="ECO:0000313" key="2">
    <source>
        <dbReference type="EMBL" id="CAG8978794.1"/>
    </source>
</evidence>
<evidence type="ECO:0000313" key="3">
    <source>
        <dbReference type="Proteomes" id="UP000701801"/>
    </source>
</evidence>
<accession>A0A9N9Q898</accession>
<evidence type="ECO:0000256" key="1">
    <source>
        <dbReference type="SAM" id="MobiDB-lite"/>
    </source>
</evidence>
<sequence>MEISTHKMHTKTSLSADSEEKQTIYSCPVNPSPTTFPSLAPEHAVEYIEFLGLKRHFEDNPKEYKRIVRGLKDYPYVIHLLHSQFARYKGAKAIKGDKEIGVSRSLGKDNP</sequence>
<protein>
    <submittedName>
        <fullName evidence="2">Uncharacterized protein</fullName>
    </submittedName>
</protein>
<reference evidence="2" key="1">
    <citation type="submission" date="2021-07" db="EMBL/GenBank/DDBJ databases">
        <authorList>
            <person name="Durling M."/>
        </authorList>
    </citation>
    <scope>NUCLEOTIDE SEQUENCE</scope>
</reference>
<proteinExistence type="predicted"/>
<dbReference type="EMBL" id="CAJVRM010000280">
    <property type="protein sequence ID" value="CAG8978794.1"/>
    <property type="molecule type" value="Genomic_DNA"/>
</dbReference>
<gene>
    <name evidence="2" type="ORF">HYALB_00011059</name>
</gene>